<feature type="compositionally biased region" description="Low complexity" evidence="1">
    <location>
        <begin position="378"/>
        <end position="391"/>
    </location>
</feature>
<proteinExistence type="predicted"/>
<dbReference type="AlphaFoldDB" id="A0AA88I9Q9"/>
<dbReference type="EMBL" id="JAVRJZ010000005">
    <property type="protein sequence ID" value="KAK2722571.1"/>
    <property type="molecule type" value="Genomic_DNA"/>
</dbReference>
<accession>A0AA88I9Q9</accession>
<protein>
    <submittedName>
        <fullName evidence="2">Uncharacterized protein</fullName>
    </submittedName>
</protein>
<evidence type="ECO:0000313" key="3">
    <source>
        <dbReference type="Proteomes" id="UP001187531"/>
    </source>
</evidence>
<evidence type="ECO:0000313" key="2">
    <source>
        <dbReference type="EMBL" id="KAK2722571.1"/>
    </source>
</evidence>
<dbReference type="Proteomes" id="UP001187531">
    <property type="component" value="Unassembled WGS sequence"/>
</dbReference>
<keyword evidence="3" id="KW-1185">Reference proteome</keyword>
<feature type="compositionally biased region" description="Polar residues" evidence="1">
    <location>
        <begin position="349"/>
        <end position="360"/>
    </location>
</feature>
<feature type="compositionally biased region" description="Acidic residues" evidence="1">
    <location>
        <begin position="393"/>
        <end position="404"/>
    </location>
</feature>
<gene>
    <name evidence="2" type="ORF">QYM36_002942</name>
</gene>
<sequence>MDLRRKDFMQDGTPEILRLEKTPVRYSVTPLSVPAKSSKRILAQTNTNTGIDFLRVSRRLFEAPLQSTPNHKDKFIPANVNGPDLSPIGSGFSQESQLIPREAHVELTEGFEPLSSFAASKSPILGGSQELCRSSDYETVGMESFVGENRSLFSQRPDVRTYSSKSAKENVKYIRTFRCEPVVPSTPPPLLPVPHINTPRLNRGIMTRIGIPFSFSRYSVPNQRTNANSNVRIEEPVPILERNEISRFGSPIEQDDTHSVIFRGATRISPAASVPIEPNPTRPFPSASYFGVNAQMSQESSSSESSSNECSSNYLIALRNEGVNFRHRGIEKPRKGLVRRRITYKERSAMQQKNAKSNGYTGPKRRRQISYTPIKVIGTGTPPGYSTPSGGETDPDMDFLTDIP</sequence>
<evidence type="ECO:0000256" key="1">
    <source>
        <dbReference type="SAM" id="MobiDB-lite"/>
    </source>
</evidence>
<feature type="region of interest" description="Disordered" evidence="1">
    <location>
        <begin position="348"/>
        <end position="404"/>
    </location>
</feature>
<reference evidence="2" key="1">
    <citation type="submission" date="2023-07" db="EMBL/GenBank/DDBJ databases">
        <title>Chromosome-level genome assembly of Artemia franciscana.</title>
        <authorList>
            <person name="Jo E."/>
        </authorList>
    </citation>
    <scope>NUCLEOTIDE SEQUENCE</scope>
    <source>
        <tissue evidence="2">Whole body</tissue>
    </source>
</reference>
<comment type="caution">
    <text evidence="2">The sequence shown here is derived from an EMBL/GenBank/DDBJ whole genome shotgun (WGS) entry which is preliminary data.</text>
</comment>
<organism evidence="2 3">
    <name type="scientific">Artemia franciscana</name>
    <name type="common">Brine shrimp</name>
    <name type="synonym">Artemia sanfranciscana</name>
    <dbReference type="NCBI Taxonomy" id="6661"/>
    <lineage>
        <taxon>Eukaryota</taxon>
        <taxon>Metazoa</taxon>
        <taxon>Ecdysozoa</taxon>
        <taxon>Arthropoda</taxon>
        <taxon>Crustacea</taxon>
        <taxon>Branchiopoda</taxon>
        <taxon>Anostraca</taxon>
        <taxon>Artemiidae</taxon>
        <taxon>Artemia</taxon>
    </lineage>
</organism>
<name>A0AA88I9Q9_ARTSF</name>